<gene>
    <name evidence="10" type="ORF">HAQ05_13250</name>
</gene>
<comment type="subcellular location">
    <subcellularLocation>
        <location evidence="8">Cell outer membrane</location>
        <topology evidence="8">Lipid-anchor</topology>
    </subcellularLocation>
</comment>
<comment type="similarity">
    <text evidence="1 8">Belongs to the outer membrane factor (OMF) (TC 1.B.17) family.</text>
</comment>
<protein>
    <submittedName>
        <fullName evidence="10">Efflux transporter outer membrane subunit</fullName>
    </submittedName>
</protein>
<evidence type="ECO:0000256" key="5">
    <source>
        <dbReference type="ARBA" id="ARBA00023139"/>
    </source>
</evidence>
<sequence>MLVTLTLGGCTVGPSYEAPAPPSAQGYVQQNHAASSRDIGQHVSIGEALRKDWWASLESPPLNQLVEQALTYNWSIEVARASLAKEQETIKVARGGLFPTIDLTAGAERQKYGAFDQGSSLPVFSAYEGGAAVSYDLDAFGVRRGQVELASANAEVQEEVLNAARLNIAGDTVLEALQIASVRAQINVVTSVIASDQRNLALVGKACEVGVATQGDVTSAQSQLDHDRTLLPPLHQQLNLSEDALAVLVGQSPATWAAPDFNLEALTLVQDIPLVVPSELVRSRPDIRAAQARLHAASAAVGIATADMYPHLTLSSGISQQGLFSGPASMAWNLIGGLTAPVFNGGALSAHRREMQDAYQAAFAQYQQTVLDAFKQVADHLHGLANSADALVTEQQALHSASDALRLSRLGYSMGNTGVVQVLDAQRLQQLAEIQLVQARTQRYVQTVNLFLAVGGGITDPPLGSRGNSAAESDSAVLSTSAANGSDQ</sequence>
<evidence type="ECO:0000256" key="4">
    <source>
        <dbReference type="ARBA" id="ARBA00023136"/>
    </source>
</evidence>
<feature type="compositionally biased region" description="Polar residues" evidence="9">
    <location>
        <begin position="466"/>
        <end position="488"/>
    </location>
</feature>
<keyword evidence="11" id="KW-1185">Reference proteome</keyword>
<dbReference type="Gene3D" id="2.20.200.10">
    <property type="entry name" value="Outer membrane efflux proteins (OEP)"/>
    <property type="match status" value="1"/>
</dbReference>
<dbReference type="Pfam" id="PF02321">
    <property type="entry name" value="OEP"/>
    <property type="match status" value="2"/>
</dbReference>
<evidence type="ECO:0000256" key="6">
    <source>
        <dbReference type="ARBA" id="ARBA00023237"/>
    </source>
</evidence>
<evidence type="ECO:0000256" key="1">
    <source>
        <dbReference type="ARBA" id="ARBA00007613"/>
    </source>
</evidence>
<evidence type="ECO:0000256" key="3">
    <source>
        <dbReference type="ARBA" id="ARBA00022692"/>
    </source>
</evidence>
<organism evidence="10 11">
    <name type="scientific">Pseudomonas typographi</name>
    <dbReference type="NCBI Taxonomy" id="2715964"/>
    <lineage>
        <taxon>Bacteria</taxon>
        <taxon>Pseudomonadati</taxon>
        <taxon>Pseudomonadota</taxon>
        <taxon>Gammaproteobacteria</taxon>
        <taxon>Pseudomonadales</taxon>
        <taxon>Pseudomonadaceae</taxon>
        <taxon>Pseudomonas</taxon>
    </lineage>
</organism>
<evidence type="ECO:0000313" key="10">
    <source>
        <dbReference type="EMBL" id="MBD1599667.1"/>
    </source>
</evidence>
<keyword evidence="2 8" id="KW-1134">Transmembrane beta strand</keyword>
<comment type="caution">
    <text evidence="10">The sequence shown here is derived from an EMBL/GenBank/DDBJ whole genome shotgun (WGS) entry which is preliminary data.</text>
</comment>
<keyword evidence="6" id="KW-0998">Cell outer membrane</keyword>
<keyword evidence="4 8" id="KW-0472">Membrane</keyword>
<evidence type="ECO:0000256" key="9">
    <source>
        <dbReference type="SAM" id="MobiDB-lite"/>
    </source>
</evidence>
<evidence type="ECO:0000256" key="7">
    <source>
        <dbReference type="ARBA" id="ARBA00023288"/>
    </source>
</evidence>
<keyword evidence="3 8" id="KW-0812">Transmembrane</keyword>
<dbReference type="PANTHER" id="PTHR30203:SF33">
    <property type="entry name" value="BLR4455 PROTEIN"/>
    <property type="match status" value="1"/>
</dbReference>
<feature type="region of interest" description="Disordered" evidence="9">
    <location>
        <begin position="463"/>
        <end position="488"/>
    </location>
</feature>
<dbReference type="NCBIfam" id="TIGR01845">
    <property type="entry name" value="outer_NodT"/>
    <property type="match status" value="1"/>
</dbReference>
<reference evidence="10 11" key="1">
    <citation type="journal article" date="2020" name="Insects">
        <title>Bacteria Belonging to Pseudomonas typographi sp. nov. from the Bark Beetle Ips typographus Have Genomic Potential to Aid in the Host Ecology.</title>
        <authorList>
            <person name="Peral-Aranega E."/>
            <person name="Saati-Santamaria Z."/>
            <person name="Kolarik M."/>
            <person name="Rivas R."/>
            <person name="Garcia-Fraile P."/>
        </authorList>
    </citation>
    <scope>NUCLEOTIDE SEQUENCE [LARGE SCALE GENOMIC DNA]</scope>
    <source>
        <strain evidence="10 11">CA3A</strain>
    </source>
</reference>
<evidence type="ECO:0000313" key="11">
    <source>
        <dbReference type="Proteomes" id="UP000805841"/>
    </source>
</evidence>
<keyword evidence="7 8" id="KW-0449">Lipoprotein</keyword>
<dbReference type="EMBL" id="JAAOCA010000015">
    <property type="protein sequence ID" value="MBD1599667.1"/>
    <property type="molecule type" value="Genomic_DNA"/>
</dbReference>
<dbReference type="PANTHER" id="PTHR30203">
    <property type="entry name" value="OUTER MEMBRANE CATION EFFLUX PROTEIN"/>
    <property type="match status" value="1"/>
</dbReference>
<name>A0ABR7Z2J1_9PSED</name>
<dbReference type="InterPro" id="IPR010131">
    <property type="entry name" value="MdtP/NodT-like"/>
</dbReference>
<accession>A0ABR7Z2J1</accession>
<evidence type="ECO:0000256" key="8">
    <source>
        <dbReference type="RuleBase" id="RU362097"/>
    </source>
</evidence>
<proteinExistence type="inferred from homology"/>
<evidence type="ECO:0000256" key="2">
    <source>
        <dbReference type="ARBA" id="ARBA00022452"/>
    </source>
</evidence>
<dbReference type="InterPro" id="IPR003423">
    <property type="entry name" value="OMP_efflux"/>
</dbReference>
<dbReference type="Proteomes" id="UP000805841">
    <property type="component" value="Unassembled WGS sequence"/>
</dbReference>
<dbReference type="Gene3D" id="1.20.1600.10">
    <property type="entry name" value="Outer membrane efflux proteins (OEP)"/>
    <property type="match status" value="1"/>
</dbReference>
<keyword evidence="5 8" id="KW-0564">Palmitate</keyword>
<dbReference type="SUPFAM" id="SSF56954">
    <property type="entry name" value="Outer membrane efflux proteins (OEP)"/>
    <property type="match status" value="1"/>
</dbReference>
<dbReference type="RefSeq" id="WP_190421290.1">
    <property type="nucleotide sequence ID" value="NZ_JAAOCA010000015.1"/>
</dbReference>